<reference evidence="1 2" key="2">
    <citation type="journal article" date="2023" name="ChemBioChem">
        <title>Acyltransferase Domain Exchange between Two Independent Type I Polyketide Synthases in the Same Producer Strain of Macrolide Antibiotics.</title>
        <authorList>
            <person name="Kudo F."/>
            <person name="Kishikawa K."/>
            <person name="Tsuboi K."/>
            <person name="Kido T."/>
            <person name="Usui T."/>
            <person name="Hashimoto J."/>
            <person name="Shin-Ya K."/>
            <person name="Miyanaga A."/>
            <person name="Eguchi T."/>
        </authorList>
    </citation>
    <scope>NUCLEOTIDE SEQUENCE [LARGE SCALE GENOMIC DNA]</scope>
    <source>
        <strain evidence="1 2">A-8890</strain>
    </source>
</reference>
<protein>
    <submittedName>
        <fullName evidence="1">Uncharacterized protein</fullName>
    </submittedName>
</protein>
<reference evidence="1 2" key="1">
    <citation type="journal article" date="2010" name="ChemBioChem">
        <title>Cloning and characterization of the biosynthetic gene cluster of 16-membered macrolide antibiotic FD-891: involvement of a dual functional cytochrome P450 monooxygenase catalyzing epoxidation and hydroxylation.</title>
        <authorList>
            <person name="Kudo F."/>
            <person name="Motegi A."/>
            <person name="Mizoue K."/>
            <person name="Eguchi T."/>
        </authorList>
    </citation>
    <scope>NUCLEOTIDE SEQUENCE [LARGE SCALE GENOMIC DNA]</scope>
    <source>
        <strain evidence="1 2">A-8890</strain>
    </source>
</reference>
<gene>
    <name evidence="1" type="ORF">SGFS_082220</name>
</gene>
<evidence type="ECO:0000313" key="2">
    <source>
        <dbReference type="Proteomes" id="UP001321542"/>
    </source>
</evidence>
<accession>A0ABN5VWL4</accession>
<dbReference type="EMBL" id="AP018448">
    <property type="protein sequence ID" value="BBC36928.1"/>
    <property type="molecule type" value="Genomic_DNA"/>
</dbReference>
<keyword evidence="2" id="KW-1185">Reference proteome</keyword>
<sequence length="245" mass="27988">MMRRRTRRDNPSELARQTWTSVFHDRPESRDAGLSFDAVIRVEWRHSPHGPTNPDARHAASRVARLMVEKQLASDSVLRIAAAEQELAAALRDQLPLHRDGIELLKVSVTLRVDDDAAEGARLIERARHEFELDEMDRRQARARVEFLRDELLANPAAARLYMLLQHSSRIGGPPEGSDPEELVRQIHQWHPHSRWVLIAQTLHTFVGRLTEDNAQDFLKILRSAMTTLGHRHLAEEIAAAEEAE</sequence>
<dbReference type="Proteomes" id="UP001321542">
    <property type="component" value="Chromosome"/>
</dbReference>
<organism evidence="1 2">
    <name type="scientific">Streptomyces graminofaciens</name>
    <dbReference type="NCBI Taxonomy" id="68212"/>
    <lineage>
        <taxon>Bacteria</taxon>
        <taxon>Bacillati</taxon>
        <taxon>Actinomycetota</taxon>
        <taxon>Actinomycetes</taxon>
        <taxon>Kitasatosporales</taxon>
        <taxon>Streptomycetaceae</taxon>
        <taxon>Streptomyces</taxon>
    </lineage>
</organism>
<dbReference type="RefSeq" id="WP_286257206.1">
    <property type="nucleotide sequence ID" value="NZ_AP018448.1"/>
</dbReference>
<proteinExistence type="predicted"/>
<name>A0ABN5VWL4_9ACTN</name>
<evidence type="ECO:0000313" key="1">
    <source>
        <dbReference type="EMBL" id="BBC36928.1"/>
    </source>
</evidence>